<dbReference type="InterPro" id="IPR002885">
    <property type="entry name" value="PPR_rpt"/>
</dbReference>
<protein>
    <recommendedName>
        <fullName evidence="5">Pentatricopeptide repeat-containing protein</fullName>
    </recommendedName>
</protein>
<organism evidence="3 4">
    <name type="scientific">Brassica cretica</name>
    <name type="common">Mustard</name>
    <dbReference type="NCBI Taxonomy" id="69181"/>
    <lineage>
        <taxon>Eukaryota</taxon>
        <taxon>Viridiplantae</taxon>
        <taxon>Streptophyta</taxon>
        <taxon>Embryophyta</taxon>
        <taxon>Tracheophyta</taxon>
        <taxon>Spermatophyta</taxon>
        <taxon>Magnoliopsida</taxon>
        <taxon>eudicotyledons</taxon>
        <taxon>Gunneridae</taxon>
        <taxon>Pentapetalae</taxon>
        <taxon>rosids</taxon>
        <taxon>malvids</taxon>
        <taxon>Brassicales</taxon>
        <taxon>Brassicaceae</taxon>
        <taxon>Brassiceae</taxon>
        <taxon>Brassica</taxon>
    </lineage>
</organism>
<dbReference type="Proteomes" id="UP000266723">
    <property type="component" value="Unassembled WGS sequence"/>
</dbReference>
<keyword evidence="1" id="KW-0677">Repeat</keyword>
<proteinExistence type="predicted"/>
<reference evidence="3 4" key="1">
    <citation type="journal article" date="2020" name="BMC Genomics">
        <title>Intraspecific diversification of the crop wild relative Brassica cretica Lam. using demographic model selection.</title>
        <authorList>
            <person name="Kioukis A."/>
            <person name="Michalopoulou V.A."/>
            <person name="Briers L."/>
            <person name="Pirintsos S."/>
            <person name="Studholme D.J."/>
            <person name="Pavlidis P."/>
            <person name="Sarris P.F."/>
        </authorList>
    </citation>
    <scope>NUCLEOTIDE SEQUENCE [LARGE SCALE GENOMIC DNA]</scope>
    <source>
        <strain evidence="4">cv. PFS-1207/04</strain>
    </source>
</reference>
<dbReference type="EMBL" id="QGKV02000832">
    <property type="protein sequence ID" value="KAF3551585.1"/>
    <property type="molecule type" value="Genomic_DNA"/>
</dbReference>
<dbReference type="InterPro" id="IPR046960">
    <property type="entry name" value="PPR_At4g14850-like_plant"/>
</dbReference>
<feature type="repeat" description="PPR" evidence="2">
    <location>
        <begin position="13"/>
        <end position="47"/>
    </location>
</feature>
<evidence type="ECO:0000313" key="4">
    <source>
        <dbReference type="Proteomes" id="UP000266723"/>
    </source>
</evidence>
<dbReference type="PROSITE" id="PS51375">
    <property type="entry name" value="PPR"/>
    <property type="match status" value="1"/>
</dbReference>
<dbReference type="NCBIfam" id="TIGR00756">
    <property type="entry name" value="PPR"/>
    <property type="match status" value="1"/>
</dbReference>
<dbReference type="InterPro" id="IPR011990">
    <property type="entry name" value="TPR-like_helical_dom_sf"/>
</dbReference>
<evidence type="ECO:0000256" key="1">
    <source>
        <dbReference type="ARBA" id="ARBA00022737"/>
    </source>
</evidence>
<dbReference type="Pfam" id="PF13041">
    <property type="entry name" value="PPR_2"/>
    <property type="match status" value="1"/>
</dbReference>
<evidence type="ECO:0008006" key="5">
    <source>
        <dbReference type="Google" id="ProtNLM"/>
    </source>
</evidence>
<dbReference type="PANTHER" id="PTHR47926">
    <property type="entry name" value="PENTATRICOPEPTIDE REPEAT-CONTAINING PROTEIN"/>
    <property type="match status" value="1"/>
</dbReference>
<evidence type="ECO:0000313" key="3">
    <source>
        <dbReference type="EMBL" id="KAF3551585.1"/>
    </source>
</evidence>
<gene>
    <name evidence="3" type="ORF">DY000_02005704</name>
</gene>
<evidence type="ECO:0000256" key="2">
    <source>
        <dbReference type="PROSITE-ProRule" id="PRU00708"/>
    </source>
</evidence>
<dbReference type="Gene3D" id="1.25.40.10">
    <property type="entry name" value="Tetratricopeptide repeat domain"/>
    <property type="match status" value="1"/>
</dbReference>
<dbReference type="PANTHER" id="PTHR47926:SF342">
    <property type="entry name" value="TETRATRICOPEPTIDE-LIKE HELICAL DOMAIN-CONTAINING PROTEIN-RELATED"/>
    <property type="match status" value="1"/>
</dbReference>
<accession>A0ABQ7CI24</accession>
<comment type="caution">
    <text evidence="3">The sequence shown here is derived from an EMBL/GenBank/DDBJ whole genome shotgun (WGS) entry which is preliminary data.</text>
</comment>
<keyword evidence="4" id="KW-1185">Reference proteome</keyword>
<name>A0ABQ7CI24_BRACR</name>
<sequence>MARSVFDTSNEVDVIPLNTMIYSYAHNGYGRKALELFERMMKLGLQANDVTVLSVLLACNNSGLVDEGCDFFESRKGGDAYKRGAKPGFGSAEDTARWGWIYIPPYEKGSYSLLHFRLNTSYKEFMDS</sequence>